<keyword evidence="3" id="KW-1185">Reference proteome</keyword>
<dbReference type="PANTHER" id="PTHR43617">
    <property type="entry name" value="L-AMINO ACID N-ACETYLTRANSFERASE"/>
    <property type="match status" value="1"/>
</dbReference>
<evidence type="ECO:0000259" key="1">
    <source>
        <dbReference type="PROSITE" id="PS51186"/>
    </source>
</evidence>
<protein>
    <submittedName>
        <fullName evidence="2">Ribosomal protein S18 acetylase RimI-like enzyme</fullName>
    </submittedName>
</protein>
<organism evidence="2 3">
    <name type="scientific">Blautia caecimuris</name>
    <dbReference type="NCBI Taxonomy" id="1796615"/>
    <lineage>
        <taxon>Bacteria</taxon>
        <taxon>Bacillati</taxon>
        <taxon>Bacillota</taxon>
        <taxon>Clostridia</taxon>
        <taxon>Lachnospirales</taxon>
        <taxon>Lachnospiraceae</taxon>
        <taxon>Blautia</taxon>
    </lineage>
</organism>
<proteinExistence type="predicted"/>
<accession>A0ABV2M511</accession>
<sequence length="168" mass="19083">MLSEIGTWSEIMDCIIREMRSEEYCLLSDFLYEAIYIPDGIEPPPKSVIECPELQEYIIEFGNRKHDKALVAEIQGKVAGVIWVRIMNDYGHIDDDTPSLAMSVCQKYRGLGIGTLLLKKLLQAEKLAGYSKISLSVQKSNYAVKMYEKVGFTVVDENSEEYIMTVNL</sequence>
<dbReference type="SUPFAM" id="SSF55729">
    <property type="entry name" value="Acyl-CoA N-acyltransferases (Nat)"/>
    <property type="match status" value="1"/>
</dbReference>
<dbReference type="CDD" id="cd04301">
    <property type="entry name" value="NAT_SF"/>
    <property type="match status" value="1"/>
</dbReference>
<gene>
    <name evidence="2" type="ORF">ABID24_002743</name>
</gene>
<dbReference type="Gene3D" id="3.40.630.30">
    <property type="match status" value="1"/>
</dbReference>
<dbReference type="InterPro" id="IPR000182">
    <property type="entry name" value="GNAT_dom"/>
</dbReference>
<dbReference type="InterPro" id="IPR050276">
    <property type="entry name" value="MshD_Acetyltransferase"/>
</dbReference>
<evidence type="ECO:0000313" key="2">
    <source>
        <dbReference type="EMBL" id="MET3751484.1"/>
    </source>
</evidence>
<comment type="caution">
    <text evidence="2">The sequence shown here is derived from an EMBL/GenBank/DDBJ whole genome shotgun (WGS) entry which is preliminary data.</text>
</comment>
<dbReference type="Proteomes" id="UP001549106">
    <property type="component" value="Unassembled WGS sequence"/>
</dbReference>
<name>A0ABV2M511_9FIRM</name>
<dbReference type="InterPro" id="IPR016181">
    <property type="entry name" value="Acyl_CoA_acyltransferase"/>
</dbReference>
<dbReference type="PANTHER" id="PTHR43617:SF2">
    <property type="entry name" value="UPF0039 PROTEIN SLL0451"/>
    <property type="match status" value="1"/>
</dbReference>
<dbReference type="Pfam" id="PF00583">
    <property type="entry name" value="Acetyltransf_1"/>
    <property type="match status" value="1"/>
</dbReference>
<evidence type="ECO:0000313" key="3">
    <source>
        <dbReference type="Proteomes" id="UP001549106"/>
    </source>
</evidence>
<feature type="domain" description="N-acetyltransferase" evidence="1">
    <location>
        <begin position="14"/>
        <end position="168"/>
    </location>
</feature>
<reference evidence="2 3" key="1">
    <citation type="submission" date="2024-06" db="EMBL/GenBank/DDBJ databases">
        <title>Genomic Encyclopedia of Type Strains, Phase IV (KMG-IV): sequencing the most valuable type-strain genomes for metagenomic binning, comparative biology and taxonomic classification.</title>
        <authorList>
            <person name="Goeker M."/>
        </authorList>
    </citation>
    <scope>NUCLEOTIDE SEQUENCE [LARGE SCALE GENOMIC DNA]</scope>
    <source>
        <strain evidence="2 3">DSM 29492</strain>
    </source>
</reference>
<dbReference type="EMBL" id="JBEPMJ010000022">
    <property type="protein sequence ID" value="MET3751484.1"/>
    <property type="molecule type" value="Genomic_DNA"/>
</dbReference>
<dbReference type="PROSITE" id="PS51186">
    <property type="entry name" value="GNAT"/>
    <property type="match status" value="1"/>
</dbReference>